<proteinExistence type="predicted"/>
<organism evidence="2 3">
    <name type="scientific">Lusitaniella coriacea LEGE 07157</name>
    <dbReference type="NCBI Taxonomy" id="945747"/>
    <lineage>
        <taxon>Bacteria</taxon>
        <taxon>Bacillati</taxon>
        <taxon>Cyanobacteriota</taxon>
        <taxon>Cyanophyceae</taxon>
        <taxon>Spirulinales</taxon>
        <taxon>Lusitaniellaceae</taxon>
        <taxon>Lusitaniella</taxon>
    </lineage>
</organism>
<dbReference type="Pfam" id="PF06051">
    <property type="entry name" value="DUF928"/>
    <property type="match status" value="1"/>
</dbReference>
<comment type="caution">
    <text evidence="2">The sequence shown here is derived from an EMBL/GenBank/DDBJ whole genome shotgun (WGS) entry which is preliminary data.</text>
</comment>
<dbReference type="Proteomes" id="UP000654482">
    <property type="component" value="Unassembled WGS sequence"/>
</dbReference>
<evidence type="ECO:0000313" key="3">
    <source>
        <dbReference type="Proteomes" id="UP000654482"/>
    </source>
</evidence>
<protein>
    <submittedName>
        <fullName evidence="2">DUF928 domain-containing protein</fullName>
    </submittedName>
</protein>
<reference evidence="2" key="1">
    <citation type="submission" date="2020-10" db="EMBL/GenBank/DDBJ databases">
        <authorList>
            <person name="Castelo-Branco R."/>
            <person name="Eusebio N."/>
            <person name="Adriana R."/>
            <person name="Vieira A."/>
            <person name="Brugerolle De Fraissinette N."/>
            <person name="Rezende De Castro R."/>
            <person name="Schneider M.P."/>
            <person name="Vasconcelos V."/>
            <person name="Leao P.N."/>
        </authorList>
    </citation>
    <scope>NUCLEOTIDE SEQUENCE</scope>
    <source>
        <strain evidence="2">LEGE 07157</strain>
    </source>
</reference>
<evidence type="ECO:0000313" key="2">
    <source>
        <dbReference type="EMBL" id="MBE9116194.1"/>
    </source>
</evidence>
<gene>
    <name evidence="2" type="ORF">IQ249_09830</name>
</gene>
<keyword evidence="3" id="KW-1185">Reference proteome</keyword>
<evidence type="ECO:0000256" key="1">
    <source>
        <dbReference type="SAM" id="MobiDB-lite"/>
    </source>
</evidence>
<dbReference type="AlphaFoldDB" id="A0A8J7J270"/>
<feature type="compositionally biased region" description="Polar residues" evidence="1">
    <location>
        <begin position="70"/>
        <end position="80"/>
    </location>
</feature>
<dbReference type="EMBL" id="JADEWZ010000012">
    <property type="protein sequence ID" value="MBE9116194.1"/>
    <property type="molecule type" value="Genomic_DNA"/>
</dbReference>
<accession>A0A8J7J270</accession>
<sequence length="275" mass="30132">MLFVRYLRLLEIAIAIAISVGFLPPLFAQIPSNPIRNEAHPDLSGGGRPDDRSGAAAQAVIFIEPPRNTPDLSSGGRPQTSGGGAASRGTLGNRKESIQLLIPRSNRGLTAEAHPTFWFRIDGSTDDVTEIEFVLADKDGNEIHYTFLEASEINPGIMGITLPSTVDPLEVDGEYQWSVFVYREELQQNRWASGFIQRKDPSLEVAGEIAAANSGREQAVIYARNGFWYDALTQLATLQHNGSGDPQDWRDLLSSEAVRLNSAIDKPILDCCRPE</sequence>
<name>A0A8J7J270_9CYAN</name>
<dbReference type="RefSeq" id="WP_194029289.1">
    <property type="nucleotide sequence ID" value="NZ_JADEWZ010000012.1"/>
</dbReference>
<feature type="region of interest" description="Disordered" evidence="1">
    <location>
        <begin position="66"/>
        <end position="90"/>
    </location>
</feature>
<dbReference type="InterPro" id="IPR010328">
    <property type="entry name" value="DUF928"/>
</dbReference>